<dbReference type="SMART" id="SM00530">
    <property type="entry name" value="HTH_XRE"/>
    <property type="match status" value="1"/>
</dbReference>
<feature type="domain" description="HTH cro/C1-type" evidence="2">
    <location>
        <begin position="10"/>
        <end position="64"/>
    </location>
</feature>
<feature type="transmembrane region" description="Helical" evidence="1">
    <location>
        <begin position="200"/>
        <end position="217"/>
    </location>
</feature>
<organism evidence="3 4">
    <name type="scientific">Mucilaginibacter boryungensis</name>
    <dbReference type="NCBI Taxonomy" id="768480"/>
    <lineage>
        <taxon>Bacteria</taxon>
        <taxon>Pseudomonadati</taxon>
        <taxon>Bacteroidota</taxon>
        <taxon>Sphingobacteriia</taxon>
        <taxon>Sphingobacteriales</taxon>
        <taxon>Sphingobacteriaceae</taxon>
        <taxon>Mucilaginibacter</taxon>
    </lineage>
</organism>
<feature type="transmembrane region" description="Helical" evidence="1">
    <location>
        <begin position="138"/>
        <end position="159"/>
    </location>
</feature>
<name>A0ABR9XIL8_9SPHI</name>
<dbReference type="EMBL" id="JADFFM010000001">
    <property type="protein sequence ID" value="MBE9667221.1"/>
    <property type="molecule type" value="Genomic_DNA"/>
</dbReference>
<proteinExistence type="predicted"/>
<protein>
    <submittedName>
        <fullName evidence="3">Helix-turn-helix domain-containing protein</fullName>
    </submittedName>
</protein>
<feature type="transmembrane region" description="Helical" evidence="1">
    <location>
        <begin position="165"/>
        <end position="188"/>
    </location>
</feature>
<evidence type="ECO:0000256" key="1">
    <source>
        <dbReference type="SAM" id="Phobius"/>
    </source>
</evidence>
<dbReference type="PROSITE" id="PS50943">
    <property type="entry name" value="HTH_CROC1"/>
    <property type="match status" value="1"/>
</dbReference>
<accession>A0ABR9XIL8</accession>
<feature type="transmembrane region" description="Helical" evidence="1">
    <location>
        <begin position="109"/>
        <end position="131"/>
    </location>
</feature>
<dbReference type="CDD" id="cd00093">
    <property type="entry name" value="HTH_XRE"/>
    <property type="match status" value="1"/>
</dbReference>
<feature type="transmembrane region" description="Helical" evidence="1">
    <location>
        <begin position="223"/>
        <end position="243"/>
    </location>
</feature>
<keyword evidence="1" id="KW-0812">Transmembrane</keyword>
<gene>
    <name evidence="3" type="ORF">IRJ18_12695</name>
</gene>
<evidence type="ECO:0000259" key="2">
    <source>
        <dbReference type="PROSITE" id="PS50943"/>
    </source>
</evidence>
<dbReference type="InterPro" id="IPR010982">
    <property type="entry name" value="Lambda_DNA-bd_dom_sf"/>
</dbReference>
<evidence type="ECO:0000313" key="4">
    <source>
        <dbReference type="Proteomes" id="UP000632774"/>
    </source>
</evidence>
<evidence type="ECO:0000313" key="3">
    <source>
        <dbReference type="EMBL" id="MBE9667221.1"/>
    </source>
</evidence>
<sequence length="263" mass="28924">MKQPDLGKQIAALRTNRGLTQQELADNCKINIRSIQRIEAGEVVPRNYTINLLNTVLQSKLSNTVNSPNSTTKPGIPLKTAITGGIVFVINGLFVTYDLITKSLSPTLHLLTTVIHMLSCVFFIRGFYLIGQYYKNKLLTFGAILMMVLLPAINLLYILKGPVSALGELLAFILMSLSMILMGAGLLTEGLEYKGNPYGKIYKVAGINTIIISVTYLSLHVYIIYAGLIASLPANIWLVYLLYREKSNAEKPGLADDKLVLTS</sequence>
<dbReference type="Proteomes" id="UP000632774">
    <property type="component" value="Unassembled WGS sequence"/>
</dbReference>
<dbReference type="Pfam" id="PF13560">
    <property type="entry name" value="HTH_31"/>
    <property type="match status" value="1"/>
</dbReference>
<keyword evidence="1" id="KW-0472">Membrane</keyword>
<comment type="caution">
    <text evidence="3">The sequence shown here is derived from an EMBL/GenBank/DDBJ whole genome shotgun (WGS) entry which is preliminary data.</text>
</comment>
<keyword evidence="4" id="KW-1185">Reference proteome</keyword>
<reference evidence="3 4" key="1">
    <citation type="submission" date="2020-10" db="EMBL/GenBank/DDBJ databases">
        <title>Mucilaginibacter mali sp. nov., isolated from rhizosphere soil of apple orchard.</title>
        <authorList>
            <person name="Lee J.-S."/>
            <person name="Kim H.S."/>
            <person name="Kim J.-S."/>
        </authorList>
    </citation>
    <scope>NUCLEOTIDE SEQUENCE [LARGE SCALE GENOMIC DNA]</scope>
    <source>
        <strain evidence="3 4">KCTC 23157</strain>
    </source>
</reference>
<dbReference type="InterPro" id="IPR001387">
    <property type="entry name" value="Cro/C1-type_HTH"/>
</dbReference>
<feature type="transmembrane region" description="Helical" evidence="1">
    <location>
        <begin position="76"/>
        <end position="97"/>
    </location>
</feature>
<keyword evidence="1" id="KW-1133">Transmembrane helix</keyword>
<dbReference type="Gene3D" id="1.10.260.40">
    <property type="entry name" value="lambda repressor-like DNA-binding domains"/>
    <property type="match status" value="1"/>
</dbReference>
<dbReference type="RefSeq" id="WP_194106567.1">
    <property type="nucleotide sequence ID" value="NZ_JADFFM010000001.1"/>
</dbReference>
<dbReference type="SUPFAM" id="SSF47413">
    <property type="entry name" value="lambda repressor-like DNA-binding domains"/>
    <property type="match status" value="1"/>
</dbReference>